<name>L1JSN2_GUITC</name>
<evidence type="ECO:0000313" key="5">
    <source>
        <dbReference type="Proteomes" id="UP000011087"/>
    </source>
</evidence>
<dbReference type="InterPro" id="IPR036157">
    <property type="entry name" value="dUTPase-like_sf"/>
</dbReference>
<dbReference type="HOGENOM" id="CLU_043743_0_0_1"/>
<feature type="domain" description="2'-deoxycytidine 5'-triphosphate deaminase C-terminal" evidence="2">
    <location>
        <begin position="268"/>
        <end position="370"/>
    </location>
</feature>
<protein>
    <submittedName>
        <fullName evidence="3 4">Uncharacterized protein</fullName>
    </submittedName>
</protein>
<dbReference type="Pfam" id="PF06559">
    <property type="entry name" value="DCD_N"/>
    <property type="match status" value="1"/>
</dbReference>
<dbReference type="InterPro" id="IPR010550">
    <property type="entry name" value="DCD_N"/>
</dbReference>
<reference evidence="4" key="3">
    <citation type="submission" date="2016-03" db="UniProtKB">
        <authorList>
            <consortium name="EnsemblProtists"/>
        </authorList>
    </citation>
    <scope>IDENTIFICATION</scope>
</reference>
<dbReference type="eggNOG" id="ENOG502S4ZZ">
    <property type="taxonomic scope" value="Eukaryota"/>
</dbReference>
<dbReference type="PaxDb" id="55529-EKX51200"/>
<proteinExistence type="predicted"/>
<feature type="domain" description="2'-deoxycytidine 5'-triphosphate deaminase N-terminal" evidence="1">
    <location>
        <begin position="36"/>
        <end position="209"/>
    </location>
</feature>
<dbReference type="RefSeq" id="XP_005838180.1">
    <property type="nucleotide sequence ID" value="XM_005838123.1"/>
</dbReference>
<dbReference type="GO" id="GO:0008829">
    <property type="term" value="F:dCTP deaminase activity"/>
    <property type="evidence" value="ECO:0007669"/>
    <property type="project" value="InterPro"/>
</dbReference>
<dbReference type="Gene3D" id="2.70.40.10">
    <property type="match status" value="2"/>
</dbReference>
<dbReference type="Pfam" id="PF22569">
    <property type="entry name" value="DCD_C"/>
    <property type="match status" value="1"/>
</dbReference>
<evidence type="ECO:0000313" key="4">
    <source>
        <dbReference type="EnsemblProtists" id="EKX51200"/>
    </source>
</evidence>
<evidence type="ECO:0000259" key="2">
    <source>
        <dbReference type="Pfam" id="PF22569"/>
    </source>
</evidence>
<dbReference type="EMBL" id="JH992976">
    <property type="protein sequence ID" value="EKX51200.1"/>
    <property type="molecule type" value="Genomic_DNA"/>
</dbReference>
<dbReference type="SUPFAM" id="SSF51283">
    <property type="entry name" value="dUTPase-like"/>
    <property type="match status" value="2"/>
</dbReference>
<dbReference type="OMA" id="RTHYAGF"/>
<dbReference type="OrthoDB" id="10413157at2759"/>
<gene>
    <name evidence="3" type="ORF">GUITHDRAFT_134704</name>
</gene>
<dbReference type="AlphaFoldDB" id="L1JSN2"/>
<dbReference type="GeneID" id="17307767"/>
<dbReference type="Proteomes" id="UP000011087">
    <property type="component" value="Unassembled WGS sequence"/>
</dbReference>
<evidence type="ECO:0000313" key="3">
    <source>
        <dbReference type="EMBL" id="EKX51200.1"/>
    </source>
</evidence>
<accession>L1JSN2</accession>
<evidence type="ECO:0000259" key="1">
    <source>
        <dbReference type="Pfam" id="PF06559"/>
    </source>
</evidence>
<dbReference type="KEGG" id="gtt:GUITHDRAFT_134704"/>
<dbReference type="GO" id="GO:0009394">
    <property type="term" value="P:2'-deoxyribonucleotide metabolic process"/>
    <property type="evidence" value="ECO:0007669"/>
    <property type="project" value="InterPro"/>
</dbReference>
<organism evidence="3">
    <name type="scientific">Guillardia theta (strain CCMP2712)</name>
    <name type="common">Cryptophyte</name>
    <dbReference type="NCBI Taxonomy" id="905079"/>
    <lineage>
        <taxon>Eukaryota</taxon>
        <taxon>Cryptophyceae</taxon>
        <taxon>Pyrenomonadales</taxon>
        <taxon>Geminigeraceae</taxon>
        <taxon>Guillardia</taxon>
    </lineage>
</organism>
<reference evidence="5" key="2">
    <citation type="submission" date="2012-11" db="EMBL/GenBank/DDBJ databases">
        <authorList>
            <person name="Kuo A."/>
            <person name="Curtis B.A."/>
            <person name="Tanifuji G."/>
            <person name="Burki F."/>
            <person name="Gruber A."/>
            <person name="Irimia M."/>
            <person name="Maruyama S."/>
            <person name="Arias M.C."/>
            <person name="Ball S.G."/>
            <person name="Gile G.H."/>
            <person name="Hirakawa Y."/>
            <person name="Hopkins J.F."/>
            <person name="Rensing S.A."/>
            <person name="Schmutz J."/>
            <person name="Symeonidi A."/>
            <person name="Elias M."/>
            <person name="Eveleigh R.J."/>
            <person name="Herman E.K."/>
            <person name="Klute M.J."/>
            <person name="Nakayama T."/>
            <person name="Obornik M."/>
            <person name="Reyes-Prieto A."/>
            <person name="Armbrust E.V."/>
            <person name="Aves S.J."/>
            <person name="Beiko R.G."/>
            <person name="Coutinho P."/>
            <person name="Dacks J.B."/>
            <person name="Durnford D.G."/>
            <person name="Fast N.M."/>
            <person name="Green B.R."/>
            <person name="Grisdale C."/>
            <person name="Hempe F."/>
            <person name="Henrissat B."/>
            <person name="Hoppner M.P."/>
            <person name="Ishida K.-I."/>
            <person name="Kim E."/>
            <person name="Koreny L."/>
            <person name="Kroth P.G."/>
            <person name="Liu Y."/>
            <person name="Malik S.-B."/>
            <person name="Maier U.G."/>
            <person name="McRose D."/>
            <person name="Mock T."/>
            <person name="Neilson J.A."/>
            <person name="Onodera N.T."/>
            <person name="Poole A.M."/>
            <person name="Pritham E.J."/>
            <person name="Richards T.A."/>
            <person name="Rocap G."/>
            <person name="Roy S.W."/>
            <person name="Sarai C."/>
            <person name="Schaack S."/>
            <person name="Shirato S."/>
            <person name="Slamovits C.H."/>
            <person name="Spencer D.F."/>
            <person name="Suzuki S."/>
            <person name="Worden A.Z."/>
            <person name="Zauner S."/>
            <person name="Barry K."/>
            <person name="Bell C."/>
            <person name="Bharti A.K."/>
            <person name="Crow J.A."/>
            <person name="Grimwood J."/>
            <person name="Kramer R."/>
            <person name="Lindquist E."/>
            <person name="Lucas S."/>
            <person name="Salamov A."/>
            <person name="McFadden G.I."/>
            <person name="Lane C.E."/>
            <person name="Keeling P.J."/>
            <person name="Gray M.W."/>
            <person name="Grigoriev I.V."/>
            <person name="Archibald J.M."/>
        </authorList>
    </citation>
    <scope>NUCLEOTIDE SEQUENCE</scope>
    <source>
        <strain evidence="5">CCMP2712</strain>
    </source>
</reference>
<keyword evidence="5" id="KW-1185">Reference proteome</keyword>
<dbReference type="InterPro" id="IPR053811">
    <property type="entry name" value="DCD_C"/>
</dbReference>
<reference evidence="3 5" key="1">
    <citation type="journal article" date="2012" name="Nature">
        <title>Algal genomes reveal evolutionary mosaicism and the fate of nucleomorphs.</title>
        <authorList>
            <consortium name="DOE Joint Genome Institute"/>
            <person name="Curtis B.A."/>
            <person name="Tanifuji G."/>
            <person name="Burki F."/>
            <person name="Gruber A."/>
            <person name="Irimia M."/>
            <person name="Maruyama S."/>
            <person name="Arias M.C."/>
            <person name="Ball S.G."/>
            <person name="Gile G.H."/>
            <person name="Hirakawa Y."/>
            <person name="Hopkins J.F."/>
            <person name="Kuo A."/>
            <person name="Rensing S.A."/>
            <person name="Schmutz J."/>
            <person name="Symeonidi A."/>
            <person name="Elias M."/>
            <person name="Eveleigh R.J."/>
            <person name="Herman E.K."/>
            <person name="Klute M.J."/>
            <person name="Nakayama T."/>
            <person name="Obornik M."/>
            <person name="Reyes-Prieto A."/>
            <person name="Armbrust E.V."/>
            <person name="Aves S.J."/>
            <person name="Beiko R.G."/>
            <person name="Coutinho P."/>
            <person name="Dacks J.B."/>
            <person name="Durnford D.G."/>
            <person name="Fast N.M."/>
            <person name="Green B.R."/>
            <person name="Grisdale C.J."/>
            <person name="Hempel F."/>
            <person name="Henrissat B."/>
            <person name="Hoppner M.P."/>
            <person name="Ishida K."/>
            <person name="Kim E."/>
            <person name="Koreny L."/>
            <person name="Kroth P.G."/>
            <person name="Liu Y."/>
            <person name="Malik S.B."/>
            <person name="Maier U.G."/>
            <person name="McRose D."/>
            <person name="Mock T."/>
            <person name="Neilson J.A."/>
            <person name="Onodera N.T."/>
            <person name="Poole A.M."/>
            <person name="Pritham E.J."/>
            <person name="Richards T.A."/>
            <person name="Rocap G."/>
            <person name="Roy S.W."/>
            <person name="Sarai C."/>
            <person name="Schaack S."/>
            <person name="Shirato S."/>
            <person name="Slamovits C.H."/>
            <person name="Spencer D.F."/>
            <person name="Suzuki S."/>
            <person name="Worden A.Z."/>
            <person name="Zauner S."/>
            <person name="Barry K."/>
            <person name="Bell C."/>
            <person name="Bharti A.K."/>
            <person name="Crow J.A."/>
            <person name="Grimwood J."/>
            <person name="Kramer R."/>
            <person name="Lindquist E."/>
            <person name="Lucas S."/>
            <person name="Salamov A."/>
            <person name="McFadden G.I."/>
            <person name="Lane C.E."/>
            <person name="Keeling P.J."/>
            <person name="Gray M.W."/>
            <person name="Grigoriev I.V."/>
            <person name="Archibald J.M."/>
        </authorList>
    </citation>
    <scope>NUCLEOTIDE SEQUENCE</scope>
    <source>
        <strain evidence="3 5">CCMP2712</strain>
    </source>
</reference>
<sequence length="385" mass="43147">MKHVARQEAKNMSPTKLPRPKKLFHDAEEADMEFALVDHQLHSLIDEGALCLADENVKLHHYVQPASIDLPVSGTAYLVKEKILPFKKRVECSMLRSTCDTCRMQVKDLIGELTLEEKSLTGKGAVLLKGQSYLIYCGVICLQKGQRGCLSPKSSIGRVDIMVRGIVDGCGLYDVVPGDGISRELWLEISPRSFNIRVHAGIAMTQLMIFAACNEDDAFQTPIKSVYDDFDHSPAKSVTLHSEEGGEMCKEMCNLREDFQSFASIEDGFEALPTEDILDLSLTDFHHPRKFFREIFPSDQGRLTLEKDRFYILATKERVCVPTYLSAEMVPFSHHVGELRAHYAGFFDPGFGYGREGEVKGTVGVLEIRVGTKEAHLSDHVPDMF</sequence>
<dbReference type="EnsemblProtists" id="EKX51200">
    <property type="protein sequence ID" value="EKX51200"/>
    <property type="gene ID" value="GUITHDRAFT_134704"/>
</dbReference>